<organism evidence="1">
    <name type="scientific">Heliothis virescens</name>
    <name type="common">Tobacco budworm moth</name>
    <dbReference type="NCBI Taxonomy" id="7102"/>
    <lineage>
        <taxon>Eukaryota</taxon>
        <taxon>Metazoa</taxon>
        <taxon>Ecdysozoa</taxon>
        <taxon>Arthropoda</taxon>
        <taxon>Hexapoda</taxon>
        <taxon>Insecta</taxon>
        <taxon>Pterygota</taxon>
        <taxon>Neoptera</taxon>
        <taxon>Endopterygota</taxon>
        <taxon>Lepidoptera</taxon>
        <taxon>Glossata</taxon>
        <taxon>Ditrysia</taxon>
        <taxon>Noctuoidea</taxon>
        <taxon>Noctuidae</taxon>
        <taxon>Heliothinae</taxon>
        <taxon>Heliothis</taxon>
    </lineage>
</organism>
<comment type="caution">
    <text evidence="1">The sequence shown here is derived from an EMBL/GenBank/DDBJ whole genome shotgun (WGS) entry which is preliminary data.</text>
</comment>
<accession>A0A2A4IS17</accession>
<reference evidence="1" key="1">
    <citation type="submission" date="2017-09" db="EMBL/GenBank/DDBJ databases">
        <title>Contemporary evolution of a Lepidopteran species, Heliothis virescens, in response to modern agricultural practices.</title>
        <authorList>
            <person name="Fritz M.L."/>
            <person name="Deyonke A.M."/>
            <person name="Papanicolaou A."/>
            <person name="Micinski S."/>
            <person name="Westbrook J."/>
            <person name="Gould F."/>
        </authorList>
    </citation>
    <scope>NUCLEOTIDE SEQUENCE [LARGE SCALE GENOMIC DNA]</scope>
    <source>
        <strain evidence="1">HvINT-</strain>
        <tissue evidence="1">Whole body</tissue>
    </source>
</reference>
<dbReference type="EMBL" id="NWSH01007849">
    <property type="protein sequence ID" value="PCG62787.1"/>
    <property type="molecule type" value="Genomic_DNA"/>
</dbReference>
<evidence type="ECO:0000313" key="1">
    <source>
        <dbReference type="EMBL" id="PCG62787.1"/>
    </source>
</evidence>
<sequence length="1168" mass="137298">MPPLTLDGDSLGEKHRHLNKLVQEAIANEQYELPNISAENSDIDNLLKIKVAAKTRNVDYIIQVIKSNDMLYAATAIKKSTWLVTEAQYAHIINPEYLHTQLQPSMNTKTFNKLMLHIRLHLKDEKRVETFYEYLKDTASGYKWLQNCSIPFIENVIKNERLVPLDLFKRLCRRSAHFMKYYTRVEGESVYEVKRELLFLLKSHTLEILNILEDKGNEYYPDMGKKKTKIVMQICPERILAKFDRYIGAIDLSVATKYLNKNEIKSFLHQQAAYITCRLFDENILKLFINKMPEEERFEFVKKTFIDKTEMSLIFTEEEKTMIESSVNPYQWYEYAPFNVALPELEKLVRKESAPPERCAMLSVLIRCARRNPQHIKTLLKYYAEKHINEPIIFKLKFVNNLLSEVPTHDFDVDTWNVLDKLFHSMELYTETDNEQHNVQMCLQAILTYKLLHDEPIPDIIKEKIKLDSLDLKQKHLNEDQKNKVFSYLLKLRMEEIQILNTKDESDVHDYVVKLTNALILLKDWKKDINTYPYILEKIHDLVNIKQENSWSHLNFSNLYLTNKSWRRSMFKDSLSLCVSEDTCLNALKHDPQMLTRHDKEMDTLRSNDAVSLRRLLAKLRVFWPESLAQQWIDAYLLNLNKTTGHKATFKGLFTLLPQKEVVELAKKHVPLDFKINWGETDHTEIKIRKNIANYLYYTRPLIPLDTVLSYAKGDYLQYAVPSLNSISHNLSAIESGEYVSKLLDAPVSLQKHGIQLAFLKLNTDDLKSLFSNIWDRTKNSSIQAILFKNTYDKMCNVNNTTDETKLWELLRMFIDKLDKSDGNSVSQDIFKKLGNVRKVPVSVRADYYMRSYEYLTSLPASTNCEPYVKQLTQYAPIIMENLEDDFVAEKLLSLAEEKFLMVNSEFIEIFACYVLCGKSEEGQLKRFQRVINPAMEKAFQCWDNIHSNDYYVKDNFKEFLKQLVWHFLEYFTYNKMTVPARLFVEIKDIILNELPIVENYLLITSWKLVTEYVTLMDEHGFKCGVFDKTKLTDSGCFGNGWMSDEMADLWKDIHVKISPSFGPAALKCLREDVIQYSTSIHCIFADAFERTFQMLSFQNYYFLLETLEYMLDDECITSYLVVSRIMPKYVEDELKPKRSELRNKIRSHPSSVVKVHYHNDFWNFAED</sequence>
<gene>
    <name evidence="1" type="ORF">B5V51_13660</name>
</gene>
<dbReference type="AlphaFoldDB" id="A0A2A4IS17"/>
<protein>
    <submittedName>
        <fullName evidence="1">Uncharacterized protein</fullName>
    </submittedName>
</protein>
<name>A0A2A4IS17_HELVI</name>
<proteinExistence type="predicted"/>